<feature type="domain" description="Cupin type-2" evidence="1">
    <location>
        <begin position="25"/>
        <end position="93"/>
    </location>
</feature>
<dbReference type="CDD" id="cd02209">
    <property type="entry name" value="cupin_XRE_C"/>
    <property type="match status" value="1"/>
</dbReference>
<dbReference type="SUPFAM" id="SSF51182">
    <property type="entry name" value="RmlC-like cupins"/>
    <property type="match status" value="1"/>
</dbReference>
<organism evidence="2">
    <name type="scientific">bioreactor metagenome</name>
    <dbReference type="NCBI Taxonomy" id="1076179"/>
    <lineage>
        <taxon>unclassified sequences</taxon>
        <taxon>metagenomes</taxon>
        <taxon>ecological metagenomes</taxon>
    </lineage>
</organism>
<evidence type="ECO:0000259" key="1">
    <source>
        <dbReference type="Pfam" id="PF07883"/>
    </source>
</evidence>
<comment type="caution">
    <text evidence="2">The sequence shown here is derived from an EMBL/GenBank/DDBJ whole genome shotgun (WGS) entry which is preliminary data.</text>
</comment>
<evidence type="ECO:0000313" key="2">
    <source>
        <dbReference type="EMBL" id="MPN30224.1"/>
    </source>
</evidence>
<dbReference type="InterPro" id="IPR014710">
    <property type="entry name" value="RmlC-like_jellyroll"/>
</dbReference>
<dbReference type="InterPro" id="IPR013096">
    <property type="entry name" value="Cupin_2"/>
</dbReference>
<dbReference type="EMBL" id="VSSQ01081270">
    <property type="protein sequence ID" value="MPN30224.1"/>
    <property type="molecule type" value="Genomic_DNA"/>
</dbReference>
<sequence length="95" mass="10611">MERTKAYKYLALASGFRNAKAEPFEVTVEPNDQPIHLNTHPDQEFNLVLVGSLQLQIAGNDIILNEGDSIYFDASKPHGMKALNNKNVKFLAIII</sequence>
<name>A0A645H1L0_9ZZZZ</name>
<reference evidence="2" key="1">
    <citation type="submission" date="2019-08" db="EMBL/GenBank/DDBJ databases">
        <authorList>
            <person name="Kucharzyk K."/>
            <person name="Murdoch R.W."/>
            <person name="Higgins S."/>
            <person name="Loffler F."/>
        </authorList>
    </citation>
    <scope>NUCLEOTIDE SEQUENCE</scope>
</reference>
<dbReference type="InterPro" id="IPR011051">
    <property type="entry name" value="RmlC_Cupin_sf"/>
</dbReference>
<protein>
    <recommendedName>
        <fullName evidence="1">Cupin type-2 domain-containing protein</fullName>
    </recommendedName>
</protein>
<dbReference type="AlphaFoldDB" id="A0A645H1L0"/>
<proteinExistence type="predicted"/>
<dbReference type="Gene3D" id="2.60.120.10">
    <property type="entry name" value="Jelly Rolls"/>
    <property type="match status" value="1"/>
</dbReference>
<dbReference type="Pfam" id="PF07883">
    <property type="entry name" value="Cupin_2"/>
    <property type="match status" value="1"/>
</dbReference>
<accession>A0A645H1L0</accession>
<gene>
    <name evidence="2" type="ORF">SDC9_177687</name>
</gene>